<keyword evidence="2" id="KW-0472">Membrane</keyword>
<dbReference type="PANTHER" id="PTHR23244:SF456">
    <property type="entry name" value="MULTIPLE EPIDERMAL GROWTH FACTOR-LIKE DOMAINS PROTEIN 8"/>
    <property type="match status" value="1"/>
</dbReference>
<feature type="compositionally biased region" description="Basic and acidic residues" evidence="1">
    <location>
        <begin position="1000"/>
        <end position="1011"/>
    </location>
</feature>
<sequence length="1072" mass="121096">MNWHLWAIAVFPLLICVEGANNWAQLAGERAQNTATPYTPEQWQKNMWSGRWGHAIVVFNQSITRSYLTEEENSERAQGANPVIILLGGDDSLPNITSAMETGMTTGKLRNDVWLGELTSGSQASWQVDDRYFVDDKLLNPQLIRSQMTWREATPGRIAPATWSSGPRFSEPLSNDEWIACQESIIDKMDYTLLLPDRTFCDEPPHFCYKDMNIPGCHAQGIWKKDNMWSPRRGHGAVVANDKIVVIGGRAREYARLQNNKLVGGLGNQKRIETVQEHSTIREENVLKNDIWDSDDGVNWKLVNPGCRDPQEDVLLQTEVWSRDSSDPQNTTLVGSAGSKCYKSSECYGVAECKVLGNNTREKVCVCPMFSPRENHAVTIQHRFSVQDDDSVISQDVIYVVGGFINVKQAFCANRSCGPADGYKLAMDDAWMSSDRGVTWIQIKKAFGSSNNAYIGRGSHKAVVVEDRLMIFGGETFNPVARHTTYLNDVWQVSLPTDPCCEGCVTDTSCLPNDSDWNMLTSNAEWHERSGHTVVYEPPSSNNAFRHRVYLMGGKDATDIFSDVWMWSLDPDEEWINDIVQLETTNSSENQASDAFVSVVSPLSKLKRYHLPLVGTDGQLSKFTPHVRHSIVDQSDLDVMESVGVRTVGDLVSADLYTILKLRGFDYPGRAVTAVPNICLLREVAISLVKKCSVTAPTNSRVDDGWKTEKLQIELASKSSFCGVGDDTKPCERGDWDGCSPIPDVSVVDVFGLGDVDVPQGLHNVSSIIQETFCLQVPASRYMGAAEFIDSKVVVMGGVGHDDMILHRDSWTRDEKNPKAVITTQPRFRSPQFQFYFDSNEAGAHVFEYKIMRDETDITPWLITTKQRGVNVAWLDNKKGGPGRGWYTLYVRAVDPAGNRDALFSTQANVYRWYYVPPIPYGVVSGCIVTALLLIVAVYFEHRRRKRRAIIRKFELRRLRRKFKLKSENDTTFASTGHSGRDGPSSNSHQSSSRRRHHSRREERSNHEGSHSRSRHSHSHRSKSRSTGHARTESHVRRRKRRSAQEEEERLARRRERDKYLGEYYPNMSTRR</sequence>
<dbReference type="AlphaFoldDB" id="A0A7S2M3Q2"/>
<gene>
    <name evidence="4" type="ORF">SMAR0320_LOCUS19661</name>
</gene>
<accession>A0A7S2M3Q2</accession>
<dbReference type="InterPro" id="IPR015915">
    <property type="entry name" value="Kelch-typ_b-propeller"/>
</dbReference>
<protein>
    <submittedName>
        <fullName evidence="4">Uncharacterized protein</fullName>
    </submittedName>
</protein>
<dbReference type="EMBL" id="HBGZ01027636">
    <property type="protein sequence ID" value="CAD9624293.1"/>
    <property type="molecule type" value="Transcribed_RNA"/>
</dbReference>
<feature type="compositionally biased region" description="Basic residues" evidence="1">
    <location>
        <begin position="1012"/>
        <end position="1028"/>
    </location>
</feature>
<feature type="signal peptide" evidence="3">
    <location>
        <begin position="1"/>
        <end position="19"/>
    </location>
</feature>
<feature type="region of interest" description="Disordered" evidence="1">
    <location>
        <begin position="970"/>
        <end position="1072"/>
    </location>
</feature>
<evidence type="ECO:0000256" key="2">
    <source>
        <dbReference type="SAM" id="Phobius"/>
    </source>
</evidence>
<evidence type="ECO:0000256" key="3">
    <source>
        <dbReference type="SAM" id="SignalP"/>
    </source>
</evidence>
<dbReference type="SUPFAM" id="SSF117281">
    <property type="entry name" value="Kelch motif"/>
    <property type="match status" value="1"/>
</dbReference>
<keyword evidence="2" id="KW-0812">Transmembrane</keyword>
<keyword evidence="3" id="KW-0732">Signal</keyword>
<feature type="transmembrane region" description="Helical" evidence="2">
    <location>
        <begin position="919"/>
        <end position="940"/>
    </location>
</feature>
<reference evidence="4" key="1">
    <citation type="submission" date="2021-01" db="EMBL/GenBank/DDBJ databases">
        <authorList>
            <person name="Corre E."/>
            <person name="Pelletier E."/>
            <person name="Niang G."/>
            <person name="Scheremetjew M."/>
            <person name="Finn R."/>
            <person name="Kale V."/>
            <person name="Holt S."/>
            <person name="Cochrane G."/>
            <person name="Meng A."/>
            <person name="Brown T."/>
            <person name="Cohen L."/>
        </authorList>
    </citation>
    <scope>NUCLEOTIDE SEQUENCE</scope>
    <source>
        <strain evidence="4">SM1012Den-03</strain>
    </source>
</reference>
<feature type="chain" id="PRO_5030504195" evidence="3">
    <location>
        <begin position="20"/>
        <end position="1072"/>
    </location>
</feature>
<dbReference type="PANTHER" id="PTHR23244">
    <property type="entry name" value="KELCH REPEAT DOMAIN"/>
    <property type="match status" value="1"/>
</dbReference>
<name>A0A7S2M3Q2_9STRA</name>
<evidence type="ECO:0000256" key="1">
    <source>
        <dbReference type="SAM" id="MobiDB-lite"/>
    </source>
</evidence>
<evidence type="ECO:0000313" key="4">
    <source>
        <dbReference type="EMBL" id="CAD9624293.1"/>
    </source>
</evidence>
<organism evidence="4">
    <name type="scientific">Skeletonema marinoi</name>
    <dbReference type="NCBI Taxonomy" id="267567"/>
    <lineage>
        <taxon>Eukaryota</taxon>
        <taxon>Sar</taxon>
        <taxon>Stramenopiles</taxon>
        <taxon>Ochrophyta</taxon>
        <taxon>Bacillariophyta</taxon>
        <taxon>Coscinodiscophyceae</taxon>
        <taxon>Thalassiosirophycidae</taxon>
        <taxon>Thalassiosirales</taxon>
        <taxon>Skeletonemataceae</taxon>
        <taxon>Skeletonema</taxon>
        <taxon>Skeletonema marinoi-dohrnii complex</taxon>
    </lineage>
</organism>
<proteinExistence type="predicted"/>
<keyword evidence="2" id="KW-1133">Transmembrane helix</keyword>
<dbReference type="Gene3D" id="2.120.10.80">
    <property type="entry name" value="Kelch-type beta propeller"/>
    <property type="match status" value="1"/>
</dbReference>